<name>A0A1X7T134_AMPQE</name>
<dbReference type="AlphaFoldDB" id="A0A1X7T134"/>
<feature type="compositionally biased region" description="Polar residues" evidence="1">
    <location>
        <begin position="211"/>
        <end position="224"/>
    </location>
</feature>
<reference evidence="2" key="1">
    <citation type="submission" date="2017-05" db="UniProtKB">
        <authorList>
            <consortium name="EnsemblMetazoa"/>
        </authorList>
    </citation>
    <scope>IDENTIFICATION</scope>
</reference>
<sequence>LRKLFYKDFESGLHKKLTGIERNFEELVCKARFEEAKWKETNLGWTIDTTLEVPMNGMNGHTGDDLWLLGRDRDRRSVLPPFKGAKEDAEEDSFEEWVDRLEEIGVWCRCDDHKKLTQLRLKPESPARSFYKYKSYSESEKRSYDALKPALVKRFTHVRLTAELRKLLYKAYPPTYHGTPEAELLGKRSVLSNQSVVEGNFEDLVCKAHSVRQSGRRQTLGQKRNQGEKKPPRKPSDDSEEK</sequence>
<evidence type="ECO:0000313" key="2">
    <source>
        <dbReference type="EnsemblMetazoa" id="Aqu2.1.08147_001"/>
    </source>
</evidence>
<accession>A0A1X7T134</accession>
<dbReference type="InParanoid" id="A0A1X7T134"/>
<proteinExistence type="predicted"/>
<dbReference type="EnsemblMetazoa" id="Aqu2.1.08147_001">
    <property type="protein sequence ID" value="Aqu2.1.08147_001"/>
    <property type="gene ID" value="Aqu2.1.08147"/>
</dbReference>
<feature type="region of interest" description="Disordered" evidence="1">
    <location>
        <begin position="210"/>
        <end position="242"/>
    </location>
</feature>
<organism evidence="2">
    <name type="scientific">Amphimedon queenslandica</name>
    <name type="common">Sponge</name>
    <dbReference type="NCBI Taxonomy" id="400682"/>
    <lineage>
        <taxon>Eukaryota</taxon>
        <taxon>Metazoa</taxon>
        <taxon>Porifera</taxon>
        <taxon>Demospongiae</taxon>
        <taxon>Heteroscleromorpha</taxon>
        <taxon>Haplosclerida</taxon>
        <taxon>Niphatidae</taxon>
        <taxon>Amphimedon</taxon>
    </lineage>
</organism>
<feature type="compositionally biased region" description="Basic and acidic residues" evidence="1">
    <location>
        <begin position="225"/>
        <end position="242"/>
    </location>
</feature>
<evidence type="ECO:0000256" key="1">
    <source>
        <dbReference type="SAM" id="MobiDB-lite"/>
    </source>
</evidence>
<protein>
    <submittedName>
        <fullName evidence="2">Uncharacterized protein</fullName>
    </submittedName>
</protein>